<accession>A0A0U9I2L6</accession>
<dbReference type="HAMAP" id="MF_00501">
    <property type="entry name" value="Ribosomal_bL31_1"/>
    <property type="match status" value="1"/>
</dbReference>
<name>A0A0U9I2L6_9FIRM</name>
<proteinExistence type="inferred from homology"/>
<reference evidence="8" key="1">
    <citation type="journal article" date="2016" name="Genome Announc.">
        <title>Draft Genome Sequence of the Syntrophic Lactate-Degrading Bacterium Tepidanaerobacter syntrophicus JLT.</title>
        <authorList>
            <person name="Matsuura N."/>
            <person name="Ohashi A."/>
            <person name="Tourlousse D.M."/>
            <person name="Sekiguchi Y."/>
        </authorList>
    </citation>
    <scope>NUCLEOTIDE SEQUENCE [LARGE SCALE GENOMIC DNA]</scope>
    <source>
        <strain evidence="8">JL</strain>
    </source>
</reference>
<dbReference type="PANTHER" id="PTHR33280:SF1">
    <property type="entry name" value="LARGE RIBOSOMAL SUBUNIT PROTEIN BL31C"/>
    <property type="match status" value="1"/>
</dbReference>
<dbReference type="NCBIfam" id="NF001809">
    <property type="entry name" value="PRK00528.1"/>
    <property type="match status" value="1"/>
</dbReference>
<gene>
    <name evidence="7" type="primary">rpmE</name>
    <name evidence="8" type="ORF">TSYNT_124</name>
</gene>
<dbReference type="NCBIfam" id="NF000612">
    <property type="entry name" value="PRK00019.1"/>
    <property type="match status" value="1"/>
</dbReference>
<keyword evidence="3 7" id="KW-0694">RNA-binding</keyword>
<evidence type="ECO:0000256" key="5">
    <source>
        <dbReference type="ARBA" id="ARBA00023274"/>
    </source>
</evidence>
<comment type="function">
    <text evidence="7">Binds the 23S rRNA.</text>
</comment>
<comment type="similarity">
    <text evidence="1 7">Belongs to the bacterial ribosomal protein bL31 family. Type A subfamily.</text>
</comment>
<feature type="binding site" evidence="7">
    <location>
        <position position="18"/>
    </location>
    <ligand>
        <name>Zn(2+)</name>
        <dbReference type="ChEBI" id="CHEBI:29105"/>
    </ligand>
</feature>
<dbReference type="GO" id="GO:0005840">
    <property type="term" value="C:ribosome"/>
    <property type="evidence" value="ECO:0007669"/>
    <property type="project" value="UniProtKB-KW"/>
</dbReference>
<dbReference type="OrthoDB" id="9803251at2"/>
<dbReference type="PRINTS" id="PR01249">
    <property type="entry name" value="RIBOSOMALL31"/>
</dbReference>
<keyword evidence="7" id="KW-0479">Metal-binding</keyword>
<dbReference type="AlphaFoldDB" id="A0A0U9I2L6"/>
<evidence type="ECO:0000256" key="7">
    <source>
        <dbReference type="HAMAP-Rule" id="MF_00501"/>
    </source>
</evidence>
<dbReference type="InterPro" id="IPR002150">
    <property type="entry name" value="Ribosomal_bL31"/>
</dbReference>
<comment type="cofactor">
    <cofactor evidence="7">
        <name>Zn(2+)</name>
        <dbReference type="ChEBI" id="CHEBI:29105"/>
    </cofactor>
    <text evidence="7">Binds 1 zinc ion per subunit.</text>
</comment>
<keyword evidence="9" id="KW-1185">Reference proteome</keyword>
<sequence length="72" mass="8210">MKKGIHPKYVRATVKCACGNTFETGSTKEELRVEICSKCHPFFSGKQKLVDTGGRVERFKKRYGLQEAKDEE</sequence>
<dbReference type="InterPro" id="IPR034704">
    <property type="entry name" value="Ribosomal_bL28/bL31-like_sf"/>
</dbReference>
<keyword evidence="2 7" id="KW-0699">rRNA-binding</keyword>
<evidence type="ECO:0000313" key="9">
    <source>
        <dbReference type="Proteomes" id="UP000062160"/>
    </source>
</evidence>
<dbReference type="GO" id="GO:0006412">
    <property type="term" value="P:translation"/>
    <property type="evidence" value="ECO:0007669"/>
    <property type="project" value="UniProtKB-UniRule"/>
</dbReference>
<feature type="binding site" evidence="7">
    <location>
        <position position="39"/>
    </location>
    <ligand>
        <name>Zn(2+)</name>
        <dbReference type="ChEBI" id="CHEBI:29105"/>
    </ligand>
</feature>
<dbReference type="GO" id="GO:0003735">
    <property type="term" value="F:structural constituent of ribosome"/>
    <property type="evidence" value="ECO:0007669"/>
    <property type="project" value="InterPro"/>
</dbReference>
<dbReference type="Gene3D" id="4.10.830.30">
    <property type="entry name" value="Ribosomal protein L31"/>
    <property type="match status" value="1"/>
</dbReference>
<dbReference type="NCBIfam" id="TIGR00105">
    <property type="entry name" value="L31"/>
    <property type="match status" value="1"/>
</dbReference>
<dbReference type="Pfam" id="PF01197">
    <property type="entry name" value="Ribosomal_L31"/>
    <property type="match status" value="1"/>
</dbReference>
<keyword evidence="5 7" id="KW-0687">Ribonucleoprotein</keyword>
<dbReference type="STRING" id="224999.GCA_001485475_00023"/>
<dbReference type="Proteomes" id="UP000062160">
    <property type="component" value="Unassembled WGS sequence"/>
</dbReference>
<evidence type="ECO:0000256" key="1">
    <source>
        <dbReference type="ARBA" id="ARBA00009296"/>
    </source>
</evidence>
<keyword evidence="7" id="KW-0862">Zinc</keyword>
<dbReference type="SUPFAM" id="SSF143800">
    <property type="entry name" value="L28p-like"/>
    <property type="match status" value="1"/>
</dbReference>
<dbReference type="PROSITE" id="PS01143">
    <property type="entry name" value="RIBOSOMAL_L31"/>
    <property type="match status" value="1"/>
</dbReference>
<dbReference type="GO" id="GO:1990904">
    <property type="term" value="C:ribonucleoprotein complex"/>
    <property type="evidence" value="ECO:0007669"/>
    <property type="project" value="UniProtKB-KW"/>
</dbReference>
<evidence type="ECO:0000256" key="6">
    <source>
        <dbReference type="ARBA" id="ARBA00035687"/>
    </source>
</evidence>
<feature type="binding site" evidence="7">
    <location>
        <position position="36"/>
    </location>
    <ligand>
        <name>Zn(2+)</name>
        <dbReference type="ChEBI" id="CHEBI:29105"/>
    </ligand>
</feature>
<dbReference type="PANTHER" id="PTHR33280">
    <property type="entry name" value="50S RIBOSOMAL PROTEIN L31, CHLOROPLASTIC"/>
    <property type="match status" value="1"/>
</dbReference>
<evidence type="ECO:0000313" key="8">
    <source>
        <dbReference type="EMBL" id="GAQ24040.1"/>
    </source>
</evidence>
<feature type="binding site" evidence="7">
    <location>
        <position position="16"/>
    </location>
    <ligand>
        <name>Zn(2+)</name>
        <dbReference type="ChEBI" id="CHEBI:29105"/>
    </ligand>
</feature>
<dbReference type="InterPro" id="IPR027491">
    <property type="entry name" value="Ribosomal_bL31_A"/>
</dbReference>
<evidence type="ECO:0000256" key="2">
    <source>
        <dbReference type="ARBA" id="ARBA00022730"/>
    </source>
</evidence>
<dbReference type="RefSeq" id="WP_059031063.1">
    <property type="nucleotide sequence ID" value="NZ_BSDN01000006.1"/>
</dbReference>
<dbReference type="GO" id="GO:0019843">
    <property type="term" value="F:rRNA binding"/>
    <property type="evidence" value="ECO:0007669"/>
    <property type="project" value="UniProtKB-KW"/>
</dbReference>
<organism evidence="8">
    <name type="scientific">Tepidanaerobacter syntrophicus</name>
    <dbReference type="NCBI Taxonomy" id="224999"/>
    <lineage>
        <taxon>Bacteria</taxon>
        <taxon>Bacillati</taxon>
        <taxon>Bacillota</taxon>
        <taxon>Clostridia</taxon>
        <taxon>Thermosediminibacterales</taxon>
        <taxon>Tepidanaerobacteraceae</taxon>
        <taxon>Tepidanaerobacter</taxon>
    </lineage>
</organism>
<dbReference type="InterPro" id="IPR042105">
    <property type="entry name" value="Ribosomal_bL31_sf"/>
</dbReference>
<protein>
    <recommendedName>
        <fullName evidence="6 7">Large ribosomal subunit protein bL31</fullName>
    </recommendedName>
</protein>
<evidence type="ECO:0000256" key="3">
    <source>
        <dbReference type="ARBA" id="ARBA00022884"/>
    </source>
</evidence>
<dbReference type="EMBL" id="DF976995">
    <property type="protein sequence ID" value="GAQ24040.1"/>
    <property type="molecule type" value="Genomic_DNA"/>
</dbReference>
<evidence type="ECO:0000256" key="4">
    <source>
        <dbReference type="ARBA" id="ARBA00022980"/>
    </source>
</evidence>
<dbReference type="GO" id="GO:0046872">
    <property type="term" value="F:metal ion binding"/>
    <property type="evidence" value="ECO:0007669"/>
    <property type="project" value="UniProtKB-KW"/>
</dbReference>
<comment type="subunit">
    <text evidence="7">Part of the 50S ribosomal subunit.</text>
</comment>
<keyword evidence="4 7" id="KW-0689">Ribosomal protein</keyword>